<evidence type="ECO:0000256" key="8">
    <source>
        <dbReference type="ARBA" id="ARBA00023180"/>
    </source>
</evidence>
<comment type="caution">
    <text evidence="13">The sequence shown here is derived from an EMBL/GenBank/DDBJ whole genome shotgun (WGS) entry which is preliminary data.</text>
</comment>
<evidence type="ECO:0000313" key="13">
    <source>
        <dbReference type="EMBL" id="KAF7547893.1"/>
    </source>
</evidence>
<comment type="similarity">
    <text evidence="3">Belongs to the glycosyl hydrolase 47 family.</text>
</comment>
<dbReference type="PANTHER" id="PTHR11742:SF101">
    <property type="entry name" value="MANNOSYL-OLIGOSACCHARIDE ALPHA-1,2-MANNOSIDASE 1B"/>
    <property type="match status" value="1"/>
</dbReference>
<dbReference type="GO" id="GO:0005509">
    <property type="term" value="F:calcium ion binding"/>
    <property type="evidence" value="ECO:0007669"/>
    <property type="project" value="InterPro"/>
</dbReference>
<comment type="catalytic activity">
    <reaction evidence="10">
        <text>N(4)-(alpha-D-Man-(1-&gt;2)-alpha-D-Man-(1-&gt;2)-alpha-D-Man-(1-&gt;3)-[alpha-D-Man-(1-&gt;3)-[alpha-D-Man-(1-&gt;2)-alpha-D-Man-(1-&gt;6)]-alpha-D-Man-(1-&gt;6)]-beta-D-Man-(1-&gt;4)-beta-D-GlcNAc-(1-&gt;4)-beta-D-GlcNAc)-L-asparaginyl-[protein] (N-glucan mannose isomer 8A1,2,3B1,3) + 3 H2O = N(4)-(alpha-D-Man-(1-&gt;3)-[alpha-D-Man-(1-&gt;3)-[alpha-D-Man-(1-&gt;6)]-alpha-D-Man-(1-&gt;6)]-beta-D-Man-(1-&gt;4)-beta-D-GlcNAc-(1-&gt;4)-beta-D-GlcNAc)-L-asparaginyl-[protein] (N-glucan mannose isomer 5A1,2) + 3 beta-D-mannose</text>
        <dbReference type="Rhea" id="RHEA:56028"/>
        <dbReference type="Rhea" id="RHEA-COMP:14358"/>
        <dbReference type="Rhea" id="RHEA-COMP:14367"/>
        <dbReference type="ChEBI" id="CHEBI:15377"/>
        <dbReference type="ChEBI" id="CHEBI:28563"/>
        <dbReference type="ChEBI" id="CHEBI:59087"/>
        <dbReference type="ChEBI" id="CHEBI:60628"/>
        <dbReference type="EC" id="3.2.1.113"/>
    </reaction>
</comment>
<keyword evidence="7" id="KW-1015">Disulfide bond</keyword>
<dbReference type="GO" id="GO:0005783">
    <property type="term" value="C:endoplasmic reticulum"/>
    <property type="evidence" value="ECO:0007669"/>
    <property type="project" value="TreeGrafter"/>
</dbReference>
<dbReference type="GO" id="GO:0036503">
    <property type="term" value="P:ERAD pathway"/>
    <property type="evidence" value="ECO:0007669"/>
    <property type="project" value="UniProtKB-ARBA"/>
</dbReference>
<evidence type="ECO:0000256" key="1">
    <source>
        <dbReference type="ARBA" id="ARBA00001913"/>
    </source>
</evidence>
<keyword evidence="5 12" id="KW-0732">Signal</keyword>
<keyword evidence="14" id="KW-1185">Reference proteome</keyword>
<evidence type="ECO:0000256" key="6">
    <source>
        <dbReference type="ARBA" id="ARBA00022801"/>
    </source>
</evidence>
<dbReference type="OrthoDB" id="5002468at2759"/>
<name>A0A9P5L9Y1_9HYPO</name>
<feature type="chain" id="PRO_5040372128" description="mannosyl-oligosaccharide 1,2-alpha-mannosidase" evidence="12">
    <location>
        <begin position="24"/>
        <end position="506"/>
    </location>
</feature>
<evidence type="ECO:0000256" key="5">
    <source>
        <dbReference type="ARBA" id="ARBA00022729"/>
    </source>
</evidence>
<dbReference type="Proteomes" id="UP000722485">
    <property type="component" value="Unassembled WGS sequence"/>
</dbReference>
<dbReference type="Pfam" id="PF01532">
    <property type="entry name" value="Glyco_hydro_47"/>
    <property type="match status" value="2"/>
</dbReference>
<evidence type="ECO:0000256" key="12">
    <source>
        <dbReference type="SAM" id="SignalP"/>
    </source>
</evidence>
<dbReference type="InterPro" id="IPR036026">
    <property type="entry name" value="Seven-hairpin_glycosidases"/>
</dbReference>
<accession>A0A9P5L9Y1</accession>
<evidence type="ECO:0000256" key="11">
    <source>
        <dbReference type="ARBA" id="ARBA00048605"/>
    </source>
</evidence>
<dbReference type="InterPro" id="IPR012341">
    <property type="entry name" value="6hp_glycosidase-like_sf"/>
</dbReference>
<evidence type="ECO:0000256" key="9">
    <source>
        <dbReference type="ARBA" id="ARBA00023295"/>
    </source>
</evidence>
<dbReference type="InterPro" id="IPR001382">
    <property type="entry name" value="Glyco_hydro_47"/>
</dbReference>
<comment type="catalytic activity">
    <reaction evidence="11">
        <text>N(4)-(alpha-D-Man-(1-&gt;2)-alpha-D-Man-(1-&gt;2)-alpha-D-Man-(1-&gt;3)-[alpha-D-Man-(1-&gt;2)-alpha-D-Man-(1-&gt;3)-[alpha-D-Man-(1-&gt;2)-alpha-D-Man-(1-&gt;6)]-alpha-D-Man-(1-&gt;6)]-beta-D-Man-(1-&gt;4)-beta-D-GlcNAc-(1-&gt;4)-beta-D-GlcNAc)-L-asparaginyl-[protein] (N-glucan mannose isomer 9A1,2,3B1,2,3) + 4 H2O = N(4)-(alpha-D-Man-(1-&gt;3)-[alpha-D-Man-(1-&gt;3)-[alpha-D-Man-(1-&gt;6)]-alpha-D-Man-(1-&gt;6)]-beta-D-Man-(1-&gt;4)-beta-D-GlcNAc-(1-&gt;4)-beta-D-GlcNAc)-L-asparaginyl-[protein] (N-glucan mannose isomer 5A1,2) + 4 beta-D-mannose</text>
        <dbReference type="Rhea" id="RHEA:56008"/>
        <dbReference type="Rhea" id="RHEA-COMP:14356"/>
        <dbReference type="Rhea" id="RHEA-COMP:14367"/>
        <dbReference type="ChEBI" id="CHEBI:15377"/>
        <dbReference type="ChEBI" id="CHEBI:28563"/>
        <dbReference type="ChEBI" id="CHEBI:59087"/>
        <dbReference type="ChEBI" id="CHEBI:139493"/>
        <dbReference type="EC" id="3.2.1.113"/>
    </reaction>
</comment>
<evidence type="ECO:0000256" key="10">
    <source>
        <dbReference type="ARBA" id="ARBA00047669"/>
    </source>
</evidence>
<keyword evidence="8" id="KW-0325">Glycoprotein</keyword>
<dbReference type="GO" id="GO:0005975">
    <property type="term" value="P:carbohydrate metabolic process"/>
    <property type="evidence" value="ECO:0007669"/>
    <property type="project" value="InterPro"/>
</dbReference>
<dbReference type="GO" id="GO:0016020">
    <property type="term" value="C:membrane"/>
    <property type="evidence" value="ECO:0007669"/>
    <property type="project" value="InterPro"/>
</dbReference>
<dbReference type="GO" id="GO:0004571">
    <property type="term" value="F:mannosyl-oligosaccharide 1,2-alpha-mannosidase activity"/>
    <property type="evidence" value="ECO:0007669"/>
    <property type="project" value="UniProtKB-EC"/>
</dbReference>
<dbReference type="Gene3D" id="1.50.10.10">
    <property type="match status" value="2"/>
</dbReference>
<dbReference type="EC" id="3.2.1.113" evidence="4"/>
<protein>
    <recommendedName>
        <fullName evidence="4">mannosyl-oligosaccharide 1,2-alpha-mannosidase</fullName>
        <ecNumber evidence="4">3.2.1.113</ecNumber>
    </recommendedName>
</protein>
<evidence type="ECO:0000256" key="7">
    <source>
        <dbReference type="ARBA" id="ARBA00023157"/>
    </source>
</evidence>
<comment type="cofactor">
    <cofactor evidence="1">
        <name>Ca(2+)</name>
        <dbReference type="ChEBI" id="CHEBI:29108"/>
    </cofactor>
</comment>
<dbReference type="EMBL" id="JAANBB010000164">
    <property type="protein sequence ID" value="KAF7547893.1"/>
    <property type="molecule type" value="Genomic_DNA"/>
</dbReference>
<dbReference type="InterPro" id="IPR050749">
    <property type="entry name" value="Glycosyl_Hydrolase_47"/>
</dbReference>
<gene>
    <name evidence="13" type="ORF">G7Z17_g7413</name>
</gene>
<sequence length="506" mass="57430">MGGMLLHKLTILLLCAFALSVSASRYRPPYTRFTSDVWTGLDDYNNKAREIREAFRIAWHQYVDYAYPNGTVPLSNGSFVEDPPAVFHDTTVWDQPVHLSDATIHYLGGLISSYDLAAGAHRGILRGKSATVILDQAETLARTLLIAFDTPSGMPDPVVTFYPFHERSGANVTTLHNIGSLMLEWTRLGDISTIKEFGEVIQKIDVRLGHPMPRQSQPFTGLFSNVVNLTDGWFLGEDGGWNAEGLVYYESLIKLWEYDPIRFVLHKERWTRAADSVMANLRSYPDSNHDLTFLSDFTGNRTITNSSRPACASGSNFISGGMAVEGEKHANIWPDSPGRISAAELVEVLYNAWRATDDSKWQDRAWELYKHLNTLHGAKGGTWIGRFELEWDYSDRMDFEHEDPITREGVWMGRILRTMWLMLASSKSPTQTQRADKGNRFIYTTGGHPIQVYNYGQKADPHSPPKDNLGGYTDWKYAQKNKHQWRPESWESFFKGVEPVPEKDNH</sequence>
<evidence type="ECO:0000313" key="14">
    <source>
        <dbReference type="Proteomes" id="UP000722485"/>
    </source>
</evidence>
<dbReference type="SUPFAM" id="SSF48225">
    <property type="entry name" value="Seven-hairpin glycosidases"/>
    <property type="match status" value="1"/>
</dbReference>
<evidence type="ECO:0000256" key="3">
    <source>
        <dbReference type="ARBA" id="ARBA00007658"/>
    </source>
</evidence>
<keyword evidence="9" id="KW-0326">Glycosidase</keyword>
<comment type="pathway">
    <text evidence="2">Protein modification; protein glycosylation.</text>
</comment>
<feature type="signal peptide" evidence="12">
    <location>
        <begin position="1"/>
        <end position="23"/>
    </location>
</feature>
<dbReference type="PANTHER" id="PTHR11742">
    <property type="entry name" value="MANNOSYL-OLIGOSACCHARIDE ALPHA-1,2-MANNOSIDASE-RELATED"/>
    <property type="match status" value="1"/>
</dbReference>
<evidence type="ECO:0000256" key="4">
    <source>
        <dbReference type="ARBA" id="ARBA00012238"/>
    </source>
</evidence>
<keyword evidence="6" id="KW-0378">Hydrolase</keyword>
<organism evidence="13 14">
    <name type="scientific">Cylindrodendrum hubeiense</name>
    <dbReference type="NCBI Taxonomy" id="595255"/>
    <lineage>
        <taxon>Eukaryota</taxon>
        <taxon>Fungi</taxon>
        <taxon>Dikarya</taxon>
        <taxon>Ascomycota</taxon>
        <taxon>Pezizomycotina</taxon>
        <taxon>Sordariomycetes</taxon>
        <taxon>Hypocreomycetidae</taxon>
        <taxon>Hypocreales</taxon>
        <taxon>Nectriaceae</taxon>
        <taxon>Cylindrodendrum</taxon>
    </lineage>
</organism>
<dbReference type="AlphaFoldDB" id="A0A9P5L9Y1"/>
<evidence type="ECO:0000256" key="2">
    <source>
        <dbReference type="ARBA" id="ARBA00004922"/>
    </source>
</evidence>
<reference evidence="13" key="1">
    <citation type="submission" date="2020-03" db="EMBL/GenBank/DDBJ databases">
        <title>Draft Genome Sequence of Cylindrodendrum hubeiense.</title>
        <authorList>
            <person name="Buettner E."/>
            <person name="Kellner H."/>
        </authorList>
    </citation>
    <scope>NUCLEOTIDE SEQUENCE</scope>
    <source>
        <strain evidence="13">IHI 201604</strain>
    </source>
</reference>
<proteinExistence type="inferred from homology"/>